<keyword evidence="9" id="KW-1185">Reference proteome</keyword>
<dbReference type="InterPro" id="IPR007329">
    <property type="entry name" value="FMN-bd"/>
</dbReference>
<dbReference type="NCBIfam" id="TIGR01947">
    <property type="entry name" value="rnfG"/>
    <property type="match status" value="1"/>
</dbReference>
<dbReference type="PANTHER" id="PTHR36118:SF1">
    <property type="entry name" value="ION-TRANSLOCATING OXIDOREDUCTASE COMPLEX SUBUNIT G"/>
    <property type="match status" value="1"/>
</dbReference>
<evidence type="ECO:0000256" key="6">
    <source>
        <dbReference type="HAMAP-Rule" id="MF_00479"/>
    </source>
</evidence>
<dbReference type="RefSeq" id="WP_083481472.1">
    <property type="nucleotide sequence ID" value="NZ_BMDY01000001.1"/>
</dbReference>
<keyword evidence="4 6" id="KW-0288">FMN</keyword>
<gene>
    <name evidence="6" type="primary">rnfG</name>
    <name evidence="8" type="ORF">GCM10007414_00840</name>
</gene>
<keyword evidence="6" id="KW-0812">Transmembrane</keyword>
<evidence type="ECO:0000256" key="2">
    <source>
        <dbReference type="ARBA" id="ARBA00022553"/>
    </source>
</evidence>
<evidence type="ECO:0000313" key="8">
    <source>
        <dbReference type="EMBL" id="GGA92040.1"/>
    </source>
</evidence>
<keyword evidence="6" id="KW-0472">Membrane</keyword>
<dbReference type="Proteomes" id="UP000651977">
    <property type="component" value="Unassembled WGS sequence"/>
</dbReference>
<dbReference type="SMART" id="SM00900">
    <property type="entry name" value="FMN_bind"/>
    <property type="match status" value="1"/>
</dbReference>
<dbReference type="Gene3D" id="3.90.1010.20">
    <property type="match status" value="1"/>
</dbReference>
<sequence length="210" mass="23176">MTSKRQSMMSNASKLALFAFACTLLVVIVNFFTEDKIAEQIQRQLVKSTNEVLNPELAASSYQQQCYVAVNEPLLGNAKQQTVRVISQNQQAQALVYQTTAPDGYSGAIQLLVGVNSDGSISGVRVVQHNETPGLGDKIETRKSDWIYQFNQQRLVADDDSRWAVKKDGGQFDAFTGATITPRAVIKAVKNVLFYHKANQQQIIQSASDC</sequence>
<comment type="caution">
    <text evidence="8">The sequence shown here is derived from an EMBL/GenBank/DDBJ whole genome shotgun (WGS) entry which is preliminary data.</text>
</comment>
<keyword evidence="3 6" id="KW-0285">Flavoprotein</keyword>
<dbReference type="HAMAP" id="MF_00479">
    <property type="entry name" value="RsxG_RnfG"/>
    <property type="match status" value="1"/>
</dbReference>
<evidence type="ECO:0000256" key="3">
    <source>
        <dbReference type="ARBA" id="ARBA00022630"/>
    </source>
</evidence>
<organism evidence="8 9">
    <name type="scientific">Agarivorans gilvus</name>
    <dbReference type="NCBI Taxonomy" id="680279"/>
    <lineage>
        <taxon>Bacteria</taxon>
        <taxon>Pseudomonadati</taxon>
        <taxon>Pseudomonadota</taxon>
        <taxon>Gammaproteobacteria</taxon>
        <taxon>Alteromonadales</taxon>
        <taxon>Alteromonadaceae</taxon>
        <taxon>Agarivorans</taxon>
    </lineage>
</organism>
<keyword evidence="5 6" id="KW-0249">Electron transport</keyword>
<keyword evidence="6" id="KW-1003">Cell membrane</keyword>
<dbReference type="PIRSF" id="PIRSF006091">
    <property type="entry name" value="E_trnsport_RnfG"/>
    <property type="match status" value="1"/>
</dbReference>
<evidence type="ECO:0000256" key="4">
    <source>
        <dbReference type="ARBA" id="ARBA00022643"/>
    </source>
</evidence>
<proteinExistence type="inferred from homology"/>
<keyword evidence="1 6" id="KW-0813">Transport</keyword>
<protein>
    <recommendedName>
        <fullName evidence="6">Ion-translocating oxidoreductase complex subunit G</fullName>
        <ecNumber evidence="6">7.-.-.-</ecNumber>
    </recommendedName>
    <alternativeName>
        <fullName evidence="6">Rnf electron transport complex subunit G</fullName>
    </alternativeName>
</protein>
<feature type="modified residue" description="FMN phosphoryl threonine" evidence="6">
    <location>
        <position position="179"/>
    </location>
</feature>
<comment type="subcellular location">
    <subcellularLocation>
        <location evidence="6">Cell inner membrane</location>
        <topology evidence="6">Single-pass membrane protein</topology>
    </subcellularLocation>
</comment>
<dbReference type="PANTHER" id="PTHR36118">
    <property type="entry name" value="ION-TRANSLOCATING OXIDOREDUCTASE COMPLEX SUBUNIT G"/>
    <property type="match status" value="1"/>
</dbReference>
<dbReference type="NCBIfam" id="NF002519">
    <property type="entry name" value="PRK01908.1"/>
    <property type="match status" value="1"/>
</dbReference>
<dbReference type="Pfam" id="PF04205">
    <property type="entry name" value="FMN_bind"/>
    <property type="match status" value="1"/>
</dbReference>
<evidence type="ECO:0000256" key="5">
    <source>
        <dbReference type="ARBA" id="ARBA00022982"/>
    </source>
</evidence>
<keyword evidence="2 6" id="KW-0597">Phosphoprotein</keyword>
<comment type="similarity">
    <text evidence="6">Belongs to the RnfG family.</text>
</comment>
<evidence type="ECO:0000313" key="9">
    <source>
        <dbReference type="Proteomes" id="UP000651977"/>
    </source>
</evidence>
<accession>A0ABQ1HWJ9</accession>
<comment type="cofactor">
    <cofactor evidence="6">
        <name>FMN</name>
        <dbReference type="ChEBI" id="CHEBI:58210"/>
    </cofactor>
</comment>
<dbReference type="EC" id="7.-.-.-" evidence="6"/>
<comment type="function">
    <text evidence="6">Part of a membrane-bound complex that couples electron transfer with translocation of ions across the membrane.</text>
</comment>
<reference evidence="9" key="1">
    <citation type="journal article" date="2019" name="Int. J. Syst. Evol. Microbiol.">
        <title>The Global Catalogue of Microorganisms (GCM) 10K type strain sequencing project: providing services to taxonomists for standard genome sequencing and annotation.</title>
        <authorList>
            <consortium name="The Broad Institute Genomics Platform"/>
            <consortium name="The Broad Institute Genome Sequencing Center for Infectious Disease"/>
            <person name="Wu L."/>
            <person name="Ma J."/>
        </authorList>
    </citation>
    <scope>NUCLEOTIDE SEQUENCE [LARGE SCALE GENOMIC DNA]</scope>
    <source>
        <strain evidence="9">CGMCC 1.10131</strain>
    </source>
</reference>
<feature type="domain" description="FMN-binding" evidence="7">
    <location>
        <begin position="104"/>
        <end position="196"/>
    </location>
</feature>
<keyword evidence="6" id="KW-1278">Translocase</keyword>
<dbReference type="EMBL" id="BMDY01000001">
    <property type="protein sequence ID" value="GGA92040.1"/>
    <property type="molecule type" value="Genomic_DNA"/>
</dbReference>
<dbReference type="InterPro" id="IPR010209">
    <property type="entry name" value="Ion_transpt_RnfG/RsxG"/>
</dbReference>
<evidence type="ECO:0000259" key="7">
    <source>
        <dbReference type="SMART" id="SM00900"/>
    </source>
</evidence>
<name>A0ABQ1HWJ9_9ALTE</name>
<comment type="subunit">
    <text evidence="6">The complex is composed of six subunits: RnfA, RnfB, RnfC, RnfD, RnfE and RnfG.</text>
</comment>
<keyword evidence="6" id="KW-1133">Transmembrane helix</keyword>
<evidence type="ECO:0000256" key="1">
    <source>
        <dbReference type="ARBA" id="ARBA00022448"/>
    </source>
</evidence>
<keyword evidence="6" id="KW-0997">Cell inner membrane</keyword>